<dbReference type="Gene3D" id="3.40.50.450">
    <property type="match status" value="1"/>
</dbReference>
<comment type="caution">
    <text evidence="1">The sequence shown here is derived from an EMBL/GenBank/DDBJ whole genome shotgun (WGS) entry which is preliminary data.</text>
</comment>
<dbReference type="Gene3D" id="3.40.50.460">
    <property type="entry name" value="Phosphofructokinase domain"/>
    <property type="match status" value="1"/>
</dbReference>
<protein>
    <submittedName>
        <fullName evidence="1">Uncharacterized protein</fullName>
    </submittedName>
</protein>
<dbReference type="Proteomes" id="UP001174909">
    <property type="component" value="Unassembled WGS sequence"/>
</dbReference>
<evidence type="ECO:0000313" key="2">
    <source>
        <dbReference type="Proteomes" id="UP001174909"/>
    </source>
</evidence>
<accession>A0AA35TAU4</accession>
<evidence type="ECO:0000313" key="1">
    <source>
        <dbReference type="EMBL" id="CAI8043536.1"/>
    </source>
</evidence>
<dbReference type="GO" id="GO:0003872">
    <property type="term" value="F:6-phosphofructokinase activity"/>
    <property type="evidence" value="ECO:0007669"/>
    <property type="project" value="InterPro"/>
</dbReference>
<dbReference type="EMBL" id="CASHTH010003334">
    <property type="protein sequence ID" value="CAI8043536.1"/>
    <property type="molecule type" value="Genomic_DNA"/>
</dbReference>
<keyword evidence="2" id="KW-1185">Reference proteome</keyword>
<reference evidence="1" key="1">
    <citation type="submission" date="2023-03" db="EMBL/GenBank/DDBJ databases">
        <authorList>
            <person name="Steffen K."/>
            <person name="Cardenas P."/>
        </authorList>
    </citation>
    <scope>NUCLEOTIDE SEQUENCE</scope>
</reference>
<name>A0AA35TAU4_GEOBA</name>
<dbReference type="InterPro" id="IPR035966">
    <property type="entry name" value="PKF_sf"/>
</dbReference>
<organism evidence="1 2">
    <name type="scientific">Geodia barretti</name>
    <name type="common">Barrett's horny sponge</name>
    <dbReference type="NCBI Taxonomy" id="519541"/>
    <lineage>
        <taxon>Eukaryota</taxon>
        <taxon>Metazoa</taxon>
        <taxon>Porifera</taxon>
        <taxon>Demospongiae</taxon>
        <taxon>Heteroscleromorpha</taxon>
        <taxon>Tetractinellida</taxon>
        <taxon>Astrophorina</taxon>
        <taxon>Geodiidae</taxon>
        <taxon>Geodia</taxon>
    </lineage>
</organism>
<proteinExistence type="predicted"/>
<dbReference type="SUPFAM" id="SSF53784">
    <property type="entry name" value="Phosphofructokinase"/>
    <property type="match status" value="1"/>
</dbReference>
<dbReference type="AlphaFoldDB" id="A0AA35TAU4"/>
<sequence length="133" mass="14572">MKKLLPEISSSAFRALILGYLQRCGSPIPMDKDIAMKAGAMAVQALSDGMFNGVATITRTEAGIEPTLLPLGQVLKRDASGHVIRRSLDLRFYDAERYQMSPAGAGYFRPLFGDLPRSERSLDDRLIEIGEIG</sequence>
<gene>
    <name evidence="1" type="ORF">GBAR_LOCUS24142</name>
</gene>